<feature type="domain" description="HTH asnC-type" evidence="4">
    <location>
        <begin position="10"/>
        <end position="84"/>
    </location>
</feature>
<dbReference type="InterPro" id="IPR036390">
    <property type="entry name" value="WH_DNA-bd_sf"/>
</dbReference>
<dbReference type="GO" id="GO:0043200">
    <property type="term" value="P:response to amino acid"/>
    <property type="evidence" value="ECO:0007669"/>
    <property type="project" value="TreeGrafter"/>
</dbReference>
<evidence type="ECO:0000256" key="1">
    <source>
        <dbReference type="ARBA" id="ARBA00023015"/>
    </source>
</evidence>
<keyword evidence="2" id="KW-0238">DNA-binding</keyword>
<dbReference type="PRINTS" id="PR00033">
    <property type="entry name" value="HTHASNC"/>
</dbReference>
<dbReference type="RefSeq" id="WP_119745554.1">
    <property type="nucleotide sequence ID" value="NZ_QZCG01000001.1"/>
</dbReference>
<evidence type="ECO:0000256" key="2">
    <source>
        <dbReference type="ARBA" id="ARBA00023125"/>
    </source>
</evidence>
<keyword evidence="6" id="KW-1185">Reference proteome</keyword>
<dbReference type="PANTHER" id="PTHR30154">
    <property type="entry name" value="LEUCINE-RESPONSIVE REGULATORY PROTEIN"/>
    <property type="match status" value="1"/>
</dbReference>
<comment type="caution">
    <text evidence="5">The sequence shown here is derived from an EMBL/GenBank/DDBJ whole genome shotgun (WGS) entry which is preliminary data.</text>
</comment>
<dbReference type="PROSITE" id="PS50956">
    <property type="entry name" value="HTH_ASNC_2"/>
    <property type="match status" value="1"/>
</dbReference>
<dbReference type="Pfam" id="PF01037">
    <property type="entry name" value="AsnC_trans_reg"/>
    <property type="match status" value="1"/>
</dbReference>
<dbReference type="GO" id="GO:0005829">
    <property type="term" value="C:cytosol"/>
    <property type="evidence" value="ECO:0007669"/>
    <property type="project" value="TreeGrafter"/>
</dbReference>
<dbReference type="InterPro" id="IPR036388">
    <property type="entry name" value="WH-like_DNA-bd_sf"/>
</dbReference>
<evidence type="ECO:0000313" key="6">
    <source>
        <dbReference type="Proteomes" id="UP000284202"/>
    </source>
</evidence>
<sequence>MKRHAAKYSLDDLDRRLVSLLRADGRAPVSKLADILGVARGTVQARIDRLLDAGALLGFTARVRDDHEDSAVRAVMMIEVEGRNTTHVINSLRGLPELHRLHTTSGKWDLVAEIVVENLAEFDRILREVRIVDGIRNSETSMLLSTI</sequence>
<dbReference type="EMBL" id="QZCG01000001">
    <property type="protein sequence ID" value="RJE89528.1"/>
    <property type="molecule type" value="Genomic_DNA"/>
</dbReference>
<dbReference type="SUPFAM" id="SSF54909">
    <property type="entry name" value="Dimeric alpha+beta barrel"/>
    <property type="match status" value="1"/>
</dbReference>
<dbReference type="SMART" id="SM00344">
    <property type="entry name" value="HTH_ASNC"/>
    <property type="match status" value="1"/>
</dbReference>
<dbReference type="Gene3D" id="1.10.10.10">
    <property type="entry name" value="Winged helix-like DNA-binding domain superfamily/Winged helix DNA-binding domain"/>
    <property type="match status" value="1"/>
</dbReference>
<dbReference type="AlphaFoldDB" id="A0A418T8H0"/>
<dbReference type="OrthoDB" id="9809462at2"/>
<proteinExistence type="predicted"/>
<dbReference type="Proteomes" id="UP000284202">
    <property type="component" value="Unassembled WGS sequence"/>
</dbReference>
<gene>
    <name evidence="5" type="ORF">D3P04_00315</name>
</gene>
<keyword evidence="3" id="KW-0804">Transcription</keyword>
<evidence type="ECO:0000313" key="5">
    <source>
        <dbReference type="EMBL" id="RJE89528.1"/>
    </source>
</evidence>
<dbReference type="InterPro" id="IPR011008">
    <property type="entry name" value="Dimeric_a/b-barrel"/>
</dbReference>
<evidence type="ECO:0000256" key="3">
    <source>
        <dbReference type="ARBA" id="ARBA00023163"/>
    </source>
</evidence>
<dbReference type="SUPFAM" id="SSF46785">
    <property type="entry name" value="Winged helix' DNA-binding domain"/>
    <property type="match status" value="1"/>
</dbReference>
<organism evidence="5 6">
    <name type="scientific">Paracoccus onubensis</name>
    <dbReference type="NCBI Taxonomy" id="1675788"/>
    <lineage>
        <taxon>Bacteria</taxon>
        <taxon>Pseudomonadati</taxon>
        <taxon>Pseudomonadota</taxon>
        <taxon>Alphaproteobacteria</taxon>
        <taxon>Rhodobacterales</taxon>
        <taxon>Paracoccaceae</taxon>
        <taxon>Paracoccus</taxon>
    </lineage>
</organism>
<dbReference type="Pfam" id="PF13404">
    <property type="entry name" value="HTH_AsnC-type"/>
    <property type="match status" value="1"/>
</dbReference>
<protein>
    <submittedName>
        <fullName evidence="5">Lrp/AsnC family transcriptional regulator</fullName>
    </submittedName>
</protein>
<evidence type="ECO:0000259" key="4">
    <source>
        <dbReference type="PROSITE" id="PS50956"/>
    </source>
</evidence>
<reference evidence="6" key="1">
    <citation type="submission" date="2018-09" db="EMBL/GenBank/DDBJ databases">
        <title>Acidovorax cavernicola nov. sp. isolated from Gruta de las Maravillas (Aracena, Spain).</title>
        <authorList>
            <person name="Jurado V."/>
            <person name="Gutierrez-Patricio S."/>
            <person name="Gonzalez-Pimentel J.L."/>
            <person name="Miller A.Z."/>
            <person name="Laiz L."/>
            <person name="Saiz-Jimenez C."/>
        </authorList>
    </citation>
    <scope>NUCLEOTIDE SEQUENCE [LARGE SCALE GENOMIC DNA]</scope>
    <source>
        <strain evidence="6">1011MAR3C25</strain>
    </source>
</reference>
<name>A0A418T8H0_9RHOB</name>
<dbReference type="InterPro" id="IPR019887">
    <property type="entry name" value="Tscrpt_reg_AsnC/Lrp_C"/>
</dbReference>
<dbReference type="Gene3D" id="3.30.70.920">
    <property type="match status" value="1"/>
</dbReference>
<dbReference type="InterPro" id="IPR000485">
    <property type="entry name" value="AsnC-type_HTH_dom"/>
</dbReference>
<accession>A0A418T8H0</accession>
<dbReference type="InterPro" id="IPR019888">
    <property type="entry name" value="Tscrpt_reg_AsnC-like"/>
</dbReference>
<dbReference type="PANTHER" id="PTHR30154:SF34">
    <property type="entry name" value="TRANSCRIPTIONAL REGULATOR AZLB"/>
    <property type="match status" value="1"/>
</dbReference>
<keyword evidence="1" id="KW-0805">Transcription regulation</keyword>
<dbReference type="GO" id="GO:0043565">
    <property type="term" value="F:sequence-specific DNA binding"/>
    <property type="evidence" value="ECO:0007669"/>
    <property type="project" value="InterPro"/>
</dbReference>